<sequence>MLTKLYLKKKFEEYYLKNDIELPREFKKREFAFVPLESLPDFVMHRHVSFSSETDFRAYVLSNVPAHIYFSSAYYERPAENRMEDKGWLGADLIFDVDADHLPVKTKSFEKALEMAKREIKKLAAILRADFGIRDMKTYFSGGRGYHVHVHDEDFLQLGSAERREIVDYLRLNSPMIVSDGRIVDSNAARRILNYLKKKVESDETFGKKLKISPEDFKKEKPSRKIIRALGKFDCSPLSVHIDAPVTADVKRLIRLPGSLHGKTGLRVTEVEDIDSFDPLQDAIAFSEEEVTVRITKKIRLRIGDFEGRVYPGRVKLPEYAAVFLICRGFADYGS</sequence>
<evidence type="ECO:0000256" key="7">
    <source>
        <dbReference type="ARBA" id="ARBA00022723"/>
    </source>
</evidence>
<evidence type="ECO:0000256" key="1">
    <source>
        <dbReference type="ARBA" id="ARBA00009762"/>
    </source>
</evidence>
<reference evidence="14" key="1">
    <citation type="journal article" date="2020" name="mSystems">
        <title>Genome- and Community-Level Interaction Insights into Carbon Utilization and Element Cycling Functions of Hydrothermarchaeota in Hydrothermal Sediment.</title>
        <authorList>
            <person name="Zhou Z."/>
            <person name="Liu Y."/>
            <person name="Xu W."/>
            <person name="Pan J."/>
            <person name="Luo Z.H."/>
            <person name="Li M."/>
        </authorList>
    </citation>
    <scope>NUCLEOTIDE SEQUENCE [LARGE SCALE GENOMIC DNA]</scope>
    <source>
        <strain evidence="14">SpSt-87</strain>
    </source>
</reference>
<evidence type="ECO:0000256" key="4">
    <source>
        <dbReference type="ARBA" id="ARBA00022679"/>
    </source>
</evidence>
<gene>
    <name evidence="11 14" type="primary">priS</name>
    <name evidence="14" type="ORF">ENW66_00505</name>
</gene>
<accession>A0A7C3RA74</accession>
<proteinExistence type="inferred from homology"/>
<feature type="active site" evidence="11">
    <location>
        <position position="98"/>
    </location>
</feature>
<dbReference type="InterPro" id="IPR023639">
    <property type="entry name" value="DNA_primase_ssu_PriS"/>
</dbReference>
<comment type="function">
    <text evidence="11">Catalytic subunit of DNA primase, an RNA polymerase that catalyzes the synthesis of short RNA molecules used as primers for DNA polymerase during DNA replication. The small subunit contains the primase catalytic core and has DNA synthesis activity on its own. Binding to the large subunit stabilizes and modulates the activity, increasing the rate of DNA synthesis while decreasing the length of the DNA fragments, and conferring RNA synthesis capability. The DNA polymerase activity may enable DNA primase to also catalyze primer extension after primer synthesis. May also play a role in DNA repair.</text>
</comment>
<keyword evidence="2 11" id="KW-0240">DNA-directed RNA polymerase</keyword>
<evidence type="ECO:0000256" key="10">
    <source>
        <dbReference type="ARBA" id="ARBA00023211"/>
    </source>
</evidence>
<evidence type="ECO:0000256" key="8">
    <source>
        <dbReference type="ARBA" id="ARBA00022842"/>
    </source>
</evidence>
<protein>
    <recommendedName>
        <fullName evidence="11">DNA primase small subunit PriS</fullName>
        <ecNumber evidence="11">2.7.7.-</ecNumber>
    </recommendedName>
</protein>
<dbReference type="GO" id="GO:0006269">
    <property type="term" value="P:DNA replication, synthesis of primer"/>
    <property type="evidence" value="ECO:0007669"/>
    <property type="project" value="UniProtKB-UniRule"/>
</dbReference>
<keyword evidence="6 11" id="KW-0235">DNA replication</keyword>
<comment type="caution">
    <text evidence="14">The sequence shown here is derived from an EMBL/GenBank/DDBJ whole genome shotgun (WGS) entry which is preliminary data.</text>
</comment>
<dbReference type="GO" id="GO:0003899">
    <property type="term" value="F:DNA-directed RNA polymerase activity"/>
    <property type="evidence" value="ECO:0007669"/>
    <property type="project" value="UniProtKB-UniRule"/>
</dbReference>
<comment type="function">
    <text evidence="13">RNA polymerase that catalyzes the synthesis of short RNA molecules used as primers for DNA polymerase during DNA replication.</text>
</comment>
<evidence type="ECO:0000256" key="11">
    <source>
        <dbReference type="HAMAP-Rule" id="MF_00700"/>
    </source>
</evidence>
<keyword evidence="7 11" id="KW-0479">Metal-binding</keyword>
<keyword evidence="9 11" id="KW-0804">Transcription</keyword>
<dbReference type="HAMAP" id="MF_00700">
    <property type="entry name" value="DNA_primase_sml_arc"/>
    <property type="match status" value="1"/>
</dbReference>
<keyword evidence="4 11" id="KW-0808">Transferase</keyword>
<dbReference type="InterPro" id="IPR014052">
    <property type="entry name" value="DNA_primase_ssu_euk/arc"/>
</dbReference>
<evidence type="ECO:0000256" key="12">
    <source>
        <dbReference type="RuleBase" id="RU003514"/>
    </source>
</evidence>
<feature type="active site" evidence="11">
    <location>
        <position position="96"/>
    </location>
</feature>
<evidence type="ECO:0000256" key="5">
    <source>
        <dbReference type="ARBA" id="ARBA00022695"/>
    </source>
</evidence>
<evidence type="ECO:0000256" key="13">
    <source>
        <dbReference type="RuleBase" id="RU004224"/>
    </source>
</evidence>
<comment type="similarity">
    <text evidence="1 11 12">Belongs to the eukaryotic-type primase small subunit family.</text>
</comment>
<keyword evidence="8 11" id="KW-0460">Magnesium</keyword>
<comment type="subunit">
    <text evidence="11">Heterodimer of a small subunit (PriS) and a large subunit (PriL).</text>
</comment>
<dbReference type="Pfam" id="PF01896">
    <property type="entry name" value="DNA_primase_S"/>
    <property type="match status" value="1"/>
</dbReference>
<dbReference type="EMBL" id="DTLB01000001">
    <property type="protein sequence ID" value="HFW31424.1"/>
    <property type="molecule type" value="Genomic_DNA"/>
</dbReference>
<name>A0A7C3RA74_ARCFL</name>
<keyword evidence="3 11" id="KW-0639">Primosome</keyword>
<evidence type="ECO:0000256" key="3">
    <source>
        <dbReference type="ARBA" id="ARBA00022515"/>
    </source>
</evidence>
<dbReference type="AlphaFoldDB" id="A0A7C3RA74"/>
<dbReference type="CDD" id="cd04860">
    <property type="entry name" value="AE_Prim_S"/>
    <property type="match status" value="1"/>
</dbReference>
<dbReference type="NCBIfam" id="TIGR00335">
    <property type="entry name" value="primase_sml"/>
    <property type="match status" value="1"/>
</dbReference>
<evidence type="ECO:0000313" key="14">
    <source>
        <dbReference type="EMBL" id="HFW31424.1"/>
    </source>
</evidence>
<dbReference type="GO" id="GO:1990077">
    <property type="term" value="C:primosome complex"/>
    <property type="evidence" value="ECO:0007669"/>
    <property type="project" value="UniProtKB-KW"/>
</dbReference>
<evidence type="ECO:0000256" key="6">
    <source>
        <dbReference type="ARBA" id="ARBA00022705"/>
    </source>
</evidence>
<evidence type="ECO:0000256" key="2">
    <source>
        <dbReference type="ARBA" id="ARBA00022478"/>
    </source>
</evidence>
<dbReference type="PANTHER" id="PTHR10536">
    <property type="entry name" value="DNA PRIMASE SMALL SUBUNIT"/>
    <property type="match status" value="1"/>
</dbReference>
<dbReference type="GO" id="GO:0046872">
    <property type="term" value="F:metal ion binding"/>
    <property type="evidence" value="ECO:0007669"/>
    <property type="project" value="UniProtKB-KW"/>
</dbReference>
<keyword evidence="10 11" id="KW-0464">Manganese</keyword>
<feature type="active site" evidence="11">
    <location>
        <position position="243"/>
    </location>
</feature>
<organism evidence="14">
    <name type="scientific">Archaeoglobus fulgidus</name>
    <dbReference type="NCBI Taxonomy" id="2234"/>
    <lineage>
        <taxon>Archaea</taxon>
        <taxon>Methanobacteriati</taxon>
        <taxon>Methanobacteriota</taxon>
        <taxon>Archaeoglobi</taxon>
        <taxon>Archaeoglobales</taxon>
        <taxon>Archaeoglobaceae</taxon>
        <taxon>Archaeoglobus</taxon>
    </lineage>
</organism>
<keyword evidence="5 11" id="KW-0548">Nucleotidyltransferase</keyword>
<dbReference type="GO" id="GO:0000428">
    <property type="term" value="C:DNA-directed RNA polymerase complex"/>
    <property type="evidence" value="ECO:0007669"/>
    <property type="project" value="UniProtKB-KW"/>
</dbReference>
<dbReference type="InterPro" id="IPR002755">
    <property type="entry name" value="DNA_primase_S"/>
</dbReference>
<dbReference type="EC" id="2.7.7.-" evidence="11"/>
<comment type="cofactor">
    <cofactor evidence="11">
        <name>Mg(2+)</name>
        <dbReference type="ChEBI" id="CHEBI:18420"/>
    </cofactor>
    <cofactor evidence="11">
        <name>Mn(2+)</name>
        <dbReference type="ChEBI" id="CHEBI:29035"/>
    </cofactor>
</comment>
<dbReference type="SUPFAM" id="SSF56747">
    <property type="entry name" value="Prim-pol domain"/>
    <property type="match status" value="1"/>
</dbReference>
<evidence type="ECO:0000256" key="9">
    <source>
        <dbReference type="ARBA" id="ARBA00023163"/>
    </source>
</evidence>
<dbReference type="Gene3D" id="3.90.920.10">
    <property type="entry name" value="DNA primase, PRIM domain"/>
    <property type="match status" value="1"/>
</dbReference>